<evidence type="ECO:0000256" key="3">
    <source>
        <dbReference type="ARBA" id="ARBA00022801"/>
    </source>
</evidence>
<reference evidence="5 6" key="1">
    <citation type="submission" date="2021-04" db="EMBL/GenBank/DDBJ databases">
        <authorList>
            <person name="Rodrigo-Torres L."/>
            <person name="Arahal R. D."/>
            <person name="Lucena T."/>
        </authorList>
    </citation>
    <scope>NUCLEOTIDE SEQUENCE [LARGE SCALE GENOMIC DNA]</scope>
    <source>
        <strain evidence="5 6">CECT 30171</strain>
    </source>
</reference>
<organism evidence="5 6">
    <name type="scientific">Novilysobacter luteus</name>
    <dbReference type="NCBI Taxonomy" id="2822368"/>
    <lineage>
        <taxon>Bacteria</taxon>
        <taxon>Pseudomonadati</taxon>
        <taxon>Pseudomonadota</taxon>
        <taxon>Gammaproteobacteria</taxon>
        <taxon>Lysobacterales</taxon>
        <taxon>Lysobacteraceae</taxon>
        <taxon>Novilysobacter</taxon>
    </lineage>
</organism>
<dbReference type="InterPro" id="IPR003337">
    <property type="entry name" value="Trehalose_PPase"/>
</dbReference>
<proteinExistence type="inferred from homology"/>
<name>A0ABM8UHJ8_9GAMM</name>
<comment type="catalytic activity">
    <reaction evidence="4">
        <text>alpha,alpha-trehalose 6-phosphate + H2O = alpha,alpha-trehalose + phosphate</text>
        <dbReference type="Rhea" id="RHEA:23420"/>
        <dbReference type="ChEBI" id="CHEBI:15377"/>
        <dbReference type="ChEBI" id="CHEBI:16551"/>
        <dbReference type="ChEBI" id="CHEBI:43474"/>
        <dbReference type="ChEBI" id="CHEBI:58429"/>
        <dbReference type="EC" id="3.1.3.12"/>
    </reaction>
</comment>
<gene>
    <name evidence="5" type="primary">otsB</name>
    <name evidence="5" type="ORF">LYB30171_02205</name>
</gene>
<comment type="similarity">
    <text evidence="2 4">Belongs to the trehalose phosphatase family.</text>
</comment>
<dbReference type="Gene3D" id="3.30.70.1020">
    <property type="entry name" value="Trehalose-6-phosphate phosphatase related protein, domain 2"/>
    <property type="match status" value="1"/>
</dbReference>
<dbReference type="InterPro" id="IPR044651">
    <property type="entry name" value="OTSB-like"/>
</dbReference>
<evidence type="ECO:0000256" key="4">
    <source>
        <dbReference type="RuleBase" id="RU361117"/>
    </source>
</evidence>
<dbReference type="Pfam" id="PF02358">
    <property type="entry name" value="Trehalose_PPase"/>
    <property type="match status" value="1"/>
</dbReference>
<evidence type="ECO:0000313" key="6">
    <source>
        <dbReference type="Proteomes" id="UP000680116"/>
    </source>
</evidence>
<dbReference type="NCBIfam" id="TIGR00685">
    <property type="entry name" value="T6PP"/>
    <property type="match status" value="1"/>
</dbReference>
<accession>A0ABM8UHJ8</accession>
<evidence type="ECO:0000313" key="5">
    <source>
        <dbReference type="EMBL" id="CAG4976531.1"/>
    </source>
</evidence>
<dbReference type="EC" id="3.1.3.12" evidence="4"/>
<comment type="function">
    <text evidence="4">Removes the phosphate from trehalose 6-phosphate to produce free trehalose.</text>
</comment>
<protein>
    <recommendedName>
        <fullName evidence="4">Trehalose 6-phosphate phosphatase</fullName>
        <ecNumber evidence="4">3.1.3.12</ecNumber>
    </recommendedName>
</protein>
<dbReference type="RefSeq" id="WP_215218715.1">
    <property type="nucleotide sequence ID" value="NZ_OU015430.1"/>
</dbReference>
<dbReference type="GO" id="GO:0004805">
    <property type="term" value="F:trehalose-phosphatase activity"/>
    <property type="evidence" value="ECO:0007669"/>
    <property type="project" value="UniProtKB-EC"/>
</dbReference>
<sequence>MVPPTHLPAPPAIADDWALFLDVDGTLLEFAATPEGVQVPPGLVARLAGLQRHLGGALGLVSGRRLAQLDELFAPLRLPAAGLHGLERRHADNHVDPPTPPSLLRVLHRKAELVVERFPGALVEDKDSTVALHWRGNHEAEQPLRDLADAALPWLHDYRLQAGDGVVELRPAGTDKGDAIAALLDEPPFAGRRPVFVGDDLTDEHGFEVVIARGGLAVLVGDRTPTLASHRLGAPRDVLAWLDATADAPSHRSTA</sequence>
<comment type="pathway">
    <text evidence="1 4">Glycan biosynthesis; trehalose biosynthesis.</text>
</comment>
<dbReference type="CDD" id="cd01627">
    <property type="entry name" value="HAD_TPP"/>
    <property type="match status" value="1"/>
</dbReference>
<keyword evidence="3 4" id="KW-0378">Hydrolase</keyword>
<dbReference type="EMBL" id="OU015430">
    <property type="protein sequence ID" value="CAG4976531.1"/>
    <property type="molecule type" value="Genomic_DNA"/>
</dbReference>
<dbReference type="NCBIfam" id="TIGR01484">
    <property type="entry name" value="HAD-SF-IIB"/>
    <property type="match status" value="1"/>
</dbReference>
<dbReference type="PANTHER" id="PTHR43768:SF3">
    <property type="entry name" value="TREHALOSE 6-PHOSPHATE PHOSPHATASE"/>
    <property type="match status" value="1"/>
</dbReference>
<dbReference type="InterPro" id="IPR036412">
    <property type="entry name" value="HAD-like_sf"/>
</dbReference>
<dbReference type="InterPro" id="IPR023214">
    <property type="entry name" value="HAD_sf"/>
</dbReference>
<dbReference type="InterPro" id="IPR006379">
    <property type="entry name" value="HAD-SF_hydro_IIB"/>
</dbReference>
<keyword evidence="6" id="KW-1185">Reference proteome</keyword>
<dbReference type="Gene3D" id="3.40.50.1000">
    <property type="entry name" value="HAD superfamily/HAD-like"/>
    <property type="match status" value="1"/>
</dbReference>
<keyword evidence="4" id="KW-0479">Metal-binding</keyword>
<dbReference type="PANTHER" id="PTHR43768">
    <property type="entry name" value="TREHALOSE 6-PHOSPHATE PHOSPHATASE"/>
    <property type="match status" value="1"/>
</dbReference>
<dbReference type="SUPFAM" id="SSF56784">
    <property type="entry name" value="HAD-like"/>
    <property type="match status" value="1"/>
</dbReference>
<comment type="cofactor">
    <cofactor evidence="4">
        <name>Mg(2+)</name>
        <dbReference type="ChEBI" id="CHEBI:18420"/>
    </cofactor>
</comment>
<evidence type="ECO:0000256" key="2">
    <source>
        <dbReference type="ARBA" id="ARBA00008770"/>
    </source>
</evidence>
<dbReference type="Proteomes" id="UP000680116">
    <property type="component" value="Chromosome"/>
</dbReference>
<evidence type="ECO:0000256" key="1">
    <source>
        <dbReference type="ARBA" id="ARBA00005199"/>
    </source>
</evidence>
<keyword evidence="4" id="KW-0460">Magnesium</keyword>